<evidence type="ECO:0000259" key="2">
    <source>
        <dbReference type="PROSITE" id="PS50943"/>
    </source>
</evidence>
<dbReference type="GO" id="GO:0003677">
    <property type="term" value="F:DNA binding"/>
    <property type="evidence" value="ECO:0007669"/>
    <property type="project" value="UniProtKB-KW"/>
</dbReference>
<sequence>MVTHMTDQVPAALQALGARLRRIRRAGDLTMEQVAERTGISQPTLSRMESELRQPSLAQLLTLADVYGVTVGELLGEAPGRATAVIDPAECVERVGNGLRFRVVDRGGPGAALSAIQVTVPANRGGSQTQQHPGDEWLYVLHGRLRLTLADSTQILRPGMAAHFDATTPHRLDAADRRDVELLLVAARPATQMLTPCLRETT</sequence>
<protein>
    <submittedName>
        <fullName evidence="3">XRE family transcriptional regulator</fullName>
    </submittedName>
</protein>
<dbReference type="InterPro" id="IPR050807">
    <property type="entry name" value="TransReg_Diox_bact_type"/>
</dbReference>
<evidence type="ECO:0000313" key="3">
    <source>
        <dbReference type="EMBL" id="GIH87931.1"/>
    </source>
</evidence>
<keyword evidence="4" id="KW-1185">Reference proteome</keyword>
<dbReference type="InterPro" id="IPR001387">
    <property type="entry name" value="Cro/C1-type_HTH"/>
</dbReference>
<dbReference type="SUPFAM" id="SSF51182">
    <property type="entry name" value="RmlC-like cupins"/>
    <property type="match status" value="1"/>
</dbReference>
<dbReference type="PANTHER" id="PTHR46797:SF1">
    <property type="entry name" value="METHYLPHOSPHONATE SYNTHASE"/>
    <property type="match status" value="1"/>
</dbReference>
<comment type="caution">
    <text evidence="3">The sequence shown here is derived from an EMBL/GenBank/DDBJ whole genome shotgun (WGS) entry which is preliminary data.</text>
</comment>
<dbReference type="PROSITE" id="PS50943">
    <property type="entry name" value="HTH_CROC1"/>
    <property type="match status" value="1"/>
</dbReference>
<dbReference type="EMBL" id="BOOI01000069">
    <property type="protein sequence ID" value="GIH87931.1"/>
    <property type="molecule type" value="Genomic_DNA"/>
</dbReference>
<gene>
    <name evidence="3" type="ORF">Pro02_63390</name>
</gene>
<dbReference type="GO" id="GO:0003700">
    <property type="term" value="F:DNA-binding transcription factor activity"/>
    <property type="evidence" value="ECO:0007669"/>
    <property type="project" value="TreeGrafter"/>
</dbReference>
<organism evidence="3 4">
    <name type="scientific">Planobispora rosea</name>
    <dbReference type="NCBI Taxonomy" id="35762"/>
    <lineage>
        <taxon>Bacteria</taxon>
        <taxon>Bacillati</taxon>
        <taxon>Actinomycetota</taxon>
        <taxon>Actinomycetes</taxon>
        <taxon>Streptosporangiales</taxon>
        <taxon>Streptosporangiaceae</taxon>
        <taxon>Planobispora</taxon>
    </lineage>
</organism>
<dbReference type="InterPro" id="IPR011051">
    <property type="entry name" value="RmlC_Cupin_sf"/>
</dbReference>
<dbReference type="CDD" id="cd00093">
    <property type="entry name" value="HTH_XRE"/>
    <property type="match status" value="1"/>
</dbReference>
<keyword evidence="1" id="KW-0238">DNA-binding</keyword>
<reference evidence="3" key="1">
    <citation type="submission" date="2021-01" db="EMBL/GenBank/DDBJ databases">
        <title>Whole genome shotgun sequence of Planobispora rosea NBRC 15558.</title>
        <authorList>
            <person name="Komaki H."/>
            <person name="Tamura T."/>
        </authorList>
    </citation>
    <scope>NUCLEOTIDE SEQUENCE</scope>
    <source>
        <strain evidence="3">NBRC 15558</strain>
    </source>
</reference>
<dbReference type="Gene3D" id="1.10.260.40">
    <property type="entry name" value="lambda repressor-like DNA-binding domains"/>
    <property type="match status" value="1"/>
</dbReference>
<dbReference type="Pfam" id="PF07883">
    <property type="entry name" value="Cupin_2"/>
    <property type="match status" value="1"/>
</dbReference>
<feature type="domain" description="HTH cro/C1-type" evidence="2">
    <location>
        <begin position="20"/>
        <end position="74"/>
    </location>
</feature>
<accession>A0A8J3WHK1</accession>
<dbReference type="InterPro" id="IPR010982">
    <property type="entry name" value="Lambda_DNA-bd_dom_sf"/>
</dbReference>
<dbReference type="CDD" id="cd02209">
    <property type="entry name" value="cupin_XRE_C"/>
    <property type="match status" value="1"/>
</dbReference>
<proteinExistence type="predicted"/>
<dbReference type="AlphaFoldDB" id="A0A8J3WHK1"/>
<evidence type="ECO:0000256" key="1">
    <source>
        <dbReference type="ARBA" id="ARBA00023125"/>
    </source>
</evidence>
<dbReference type="InterPro" id="IPR014710">
    <property type="entry name" value="RmlC-like_jellyroll"/>
</dbReference>
<dbReference type="Proteomes" id="UP000655044">
    <property type="component" value="Unassembled WGS sequence"/>
</dbReference>
<dbReference type="Gene3D" id="2.60.120.10">
    <property type="entry name" value="Jelly Rolls"/>
    <property type="match status" value="1"/>
</dbReference>
<dbReference type="PANTHER" id="PTHR46797">
    <property type="entry name" value="HTH-TYPE TRANSCRIPTIONAL REGULATOR"/>
    <property type="match status" value="1"/>
</dbReference>
<dbReference type="GO" id="GO:0005829">
    <property type="term" value="C:cytosol"/>
    <property type="evidence" value="ECO:0007669"/>
    <property type="project" value="TreeGrafter"/>
</dbReference>
<dbReference type="SUPFAM" id="SSF47413">
    <property type="entry name" value="lambda repressor-like DNA-binding domains"/>
    <property type="match status" value="1"/>
</dbReference>
<dbReference type="InterPro" id="IPR013096">
    <property type="entry name" value="Cupin_2"/>
</dbReference>
<dbReference type="Pfam" id="PF01381">
    <property type="entry name" value="HTH_3"/>
    <property type="match status" value="1"/>
</dbReference>
<evidence type="ECO:0000313" key="4">
    <source>
        <dbReference type="Proteomes" id="UP000655044"/>
    </source>
</evidence>
<dbReference type="SMART" id="SM00530">
    <property type="entry name" value="HTH_XRE"/>
    <property type="match status" value="1"/>
</dbReference>
<name>A0A8J3WHK1_PLARO</name>